<dbReference type="RefSeq" id="WP_084450390.1">
    <property type="nucleotide sequence ID" value="NZ_FWXN01000004.1"/>
</dbReference>
<gene>
    <name evidence="4" type="ORF">SAMN06296429_104297</name>
</gene>
<dbReference type="CDD" id="cd11614">
    <property type="entry name" value="SAF_CpaB_FlgA_like"/>
    <property type="match status" value="1"/>
</dbReference>
<reference evidence="4 5" key="1">
    <citation type="submission" date="2017-04" db="EMBL/GenBank/DDBJ databases">
        <authorList>
            <person name="Afonso C.L."/>
            <person name="Miller P.J."/>
            <person name="Scott M.A."/>
            <person name="Spackman E."/>
            <person name="Goraichik I."/>
            <person name="Dimitrov K.M."/>
            <person name="Suarez D.L."/>
            <person name="Swayne D.E."/>
        </authorList>
    </citation>
    <scope>NUCLEOTIDE SEQUENCE [LARGE SCALE GENOMIC DNA]</scope>
    <source>
        <strain evidence="4 5">CGMCC 1.12511</strain>
    </source>
</reference>
<dbReference type="AlphaFoldDB" id="A0A1W1ZX82"/>
<keyword evidence="2" id="KW-1133">Transmembrane helix</keyword>
<keyword evidence="2" id="KW-0812">Transmembrane</keyword>
<dbReference type="Pfam" id="PF08666">
    <property type="entry name" value="SAF"/>
    <property type="match status" value="1"/>
</dbReference>
<dbReference type="SMART" id="SM00858">
    <property type="entry name" value="SAF"/>
    <property type="match status" value="1"/>
</dbReference>
<feature type="region of interest" description="Disordered" evidence="1">
    <location>
        <begin position="1"/>
        <end position="26"/>
    </location>
</feature>
<evidence type="ECO:0000256" key="1">
    <source>
        <dbReference type="SAM" id="MobiDB-lite"/>
    </source>
</evidence>
<evidence type="ECO:0000259" key="3">
    <source>
        <dbReference type="SMART" id="SM00858"/>
    </source>
</evidence>
<sequence length="234" mass="23461">MSVEIASESTAPAAGPPVTRSASEQVSAVKPRRNVRLVLLGVAMAVVFALLAVWAVNRAGEARSVVVVTKDVQAGDQLRASDLATTQIRGGEDVSTVSGQDLGSLVGRRTTRALPAGTLVDEASFVQRITPRSGDAIVPISVTSAQYPASGLERGDTVRVVVTGGGQSIEGLEPGTAFTGVVLSLGEPDEKGSMTVDVSIASGDAPSAAAAAGTGRVAILNVAPGGTGTTDEDG</sequence>
<protein>
    <submittedName>
        <fullName evidence="4">SAF domain-containing protein</fullName>
    </submittedName>
</protein>
<feature type="transmembrane region" description="Helical" evidence="2">
    <location>
        <begin position="37"/>
        <end position="56"/>
    </location>
</feature>
<dbReference type="EMBL" id="FWXN01000004">
    <property type="protein sequence ID" value="SMC53065.1"/>
    <property type="molecule type" value="Genomic_DNA"/>
</dbReference>
<organism evidence="4 5">
    <name type="scientific">Janibacter indicus</name>
    <dbReference type="NCBI Taxonomy" id="857417"/>
    <lineage>
        <taxon>Bacteria</taxon>
        <taxon>Bacillati</taxon>
        <taxon>Actinomycetota</taxon>
        <taxon>Actinomycetes</taxon>
        <taxon>Micrococcales</taxon>
        <taxon>Intrasporangiaceae</taxon>
        <taxon>Janibacter</taxon>
    </lineage>
</organism>
<feature type="domain" description="SAF" evidence="3">
    <location>
        <begin position="63"/>
        <end position="126"/>
    </location>
</feature>
<evidence type="ECO:0000256" key="2">
    <source>
        <dbReference type="SAM" id="Phobius"/>
    </source>
</evidence>
<dbReference type="Proteomes" id="UP000192634">
    <property type="component" value="Unassembled WGS sequence"/>
</dbReference>
<dbReference type="OrthoDB" id="4864612at2"/>
<name>A0A1W1ZX82_9MICO</name>
<evidence type="ECO:0000313" key="4">
    <source>
        <dbReference type="EMBL" id="SMC53065.1"/>
    </source>
</evidence>
<dbReference type="InterPro" id="IPR013974">
    <property type="entry name" value="SAF"/>
</dbReference>
<proteinExistence type="predicted"/>
<accession>A0A1W1ZX82</accession>
<evidence type="ECO:0000313" key="5">
    <source>
        <dbReference type="Proteomes" id="UP000192634"/>
    </source>
</evidence>
<keyword evidence="2" id="KW-0472">Membrane</keyword>